<gene>
    <name evidence="1" type="ORF">GMARGA_LOCUS2621</name>
</gene>
<reference evidence="1 2" key="1">
    <citation type="submission" date="2021-06" db="EMBL/GenBank/DDBJ databases">
        <authorList>
            <person name="Kallberg Y."/>
            <person name="Tangrot J."/>
            <person name="Rosling A."/>
        </authorList>
    </citation>
    <scope>NUCLEOTIDE SEQUENCE [LARGE SCALE GENOMIC DNA]</scope>
    <source>
        <strain evidence="1 2">120-4 pot B 10/14</strain>
    </source>
</reference>
<proteinExistence type="predicted"/>
<dbReference type="Proteomes" id="UP000789901">
    <property type="component" value="Unassembled WGS sequence"/>
</dbReference>
<dbReference type="EMBL" id="CAJVQB010000844">
    <property type="protein sequence ID" value="CAG8509744.1"/>
    <property type="molecule type" value="Genomic_DNA"/>
</dbReference>
<evidence type="ECO:0000313" key="1">
    <source>
        <dbReference type="EMBL" id="CAG8509744.1"/>
    </source>
</evidence>
<accession>A0ABM8W2Q6</accession>
<evidence type="ECO:0000313" key="2">
    <source>
        <dbReference type="Proteomes" id="UP000789901"/>
    </source>
</evidence>
<organism evidence="1 2">
    <name type="scientific">Gigaspora margarita</name>
    <dbReference type="NCBI Taxonomy" id="4874"/>
    <lineage>
        <taxon>Eukaryota</taxon>
        <taxon>Fungi</taxon>
        <taxon>Fungi incertae sedis</taxon>
        <taxon>Mucoromycota</taxon>
        <taxon>Glomeromycotina</taxon>
        <taxon>Glomeromycetes</taxon>
        <taxon>Diversisporales</taxon>
        <taxon>Gigasporaceae</taxon>
        <taxon>Gigaspora</taxon>
    </lineage>
</organism>
<name>A0ABM8W2Q6_GIGMA</name>
<comment type="caution">
    <text evidence="1">The sequence shown here is derived from an EMBL/GenBank/DDBJ whole genome shotgun (WGS) entry which is preliminary data.</text>
</comment>
<protein>
    <submittedName>
        <fullName evidence="1">46314_t:CDS:1</fullName>
    </submittedName>
</protein>
<keyword evidence="2" id="KW-1185">Reference proteome</keyword>
<sequence>MRIRKNNFHFDRIKGTTDIRIIIVRHFFHGFYQFHVIKQAQARSKTQFTNDSYKAWFYYRVTGFIIWKFEELVELNVQIKKKVASLGQTNIVT</sequence>